<feature type="region of interest" description="Disordered" evidence="1">
    <location>
        <begin position="20"/>
        <end position="104"/>
    </location>
</feature>
<reference evidence="2 3" key="1">
    <citation type="submission" date="2018-07" db="EMBL/GenBank/DDBJ databases">
        <title>Genome sequence of Azospirillum sp. ATCC 49961.</title>
        <authorList>
            <person name="Sant'Anna F.H."/>
            <person name="Baldani J.I."/>
            <person name="Zilli J.E."/>
            <person name="Reis V.M."/>
            <person name="Hartmann A."/>
            <person name="Cruz L."/>
            <person name="de Souza E.M."/>
            <person name="de Oliveira Pedrosa F."/>
            <person name="Passaglia L.M.P."/>
        </authorList>
    </citation>
    <scope>NUCLEOTIDE SEQUENCE [LARGE SCALE GENOMIC DNA]</scope>
    <source>
        <strain evidence="2 3">ATCC 49961</strain>
    </source>
</reference>
<feature type="compositionally biased region" description="Basic and acidic residues" evidence="1">
    <location>
        <begin position="441"/>
        <end position="456"/>
    </location>
</feature>
<dbReference type="EMBL" id="QOKW01000028">
    <property type="protein sequence ID" value="KAA0676966.1"/>
    <property type="molecule type" value="Genomic_DNA"/>
</dbReference>
<organism evidence="2 3">
    <name type="scientific">Roseomonas genomospecies 6</name>
    <dbReference type="NCBI Taxonomy" id="214106"/>
    <lineage>
        <taxon>Bacteria</taxon>
        <taxon>Pseudomonadati</taxon>
        <taxon>Pseudomonadota</taxon>
        <taxon>Alphaproteobacteria</taxon>
        <taxon>Acetobacterales</taxon>
        <taxon>Roseomonadaceae</taxon>
        <taxon>Roseomonas</taxon>
    </lineage>
</organism>
<name>A0A9W7NE86_9PROT</name>
<feature type="compositionally biased region" description="Basic and acidic residues" evidence="1">
    <location>
        <begin position="93"/>
        <end position="104"/>
    </location>
</feature>
<evidence type="ECO:0000313" key="2">
    <source>
        <dbReference type="EMBL" id="KAA0676966.1"/>
    </source>
</evidence>
<sequence>MVVTPYLYGSIWARTVGSGRQRPIGHRAGWQPRPGPPFAPGGDVPVDELVRPGPRSRHHDLPLPSGRRRQEGSAAIGVARSSRPCRGRAAGRRNADHTRSRPVDGAMDRGSRLVLCWACFLPLSCLVARQDRKGKFPILSEPWSGAGCRPRTPSAHCTIKKYTNVRYRNTEYTLNALRYARMMAIRVRKEAAVMDTEALAKDVESMVERLRDLREAIAMGRAYAEIEDDRAEIARTPAGGKADPHTAERRILAAFRLHVHEHGGTRPTNDQIRKALGSGSLTDITPVARVLRAAWAAAPGAAPRAETPKDGNAAVIAEVLPPATEDEALRALIVDLAKGVDARIQRERAVERRAADGRLAEALRERDGQWSERMQAQAALHAAESATRDMELTAVRAELADERRNADDMAAAADGLREELATATAELETLRSRAATLEAREDQLEGELTERQRRVGEQTARAEAAEAERDAARRDADALRDRLAEAGRAHAAALERLGADLAEARRQREDERRRNHEMVEARVAAEKTASEATARAKGAVDEVVRLRQAHDDEQAKRIDAERMVVRLTAERDVAVRPAPSGDGAAVQVPSPARESAAGAGRRKTTRPRRGAAPVSA</sequence>
<evidence type="ECO:0000256" key="1">
    <source>
        <dbReference type="SAM" id="MobiDB-lite"/>
    </source>
</evidence>
<proteinExistence type="predicted"/>
<dbReference type="Proteomes" id="UP000480854">
    <property type="component" value="Unassembled WGS sequence"/>
</dbReference>
<keyword evidence="3" id="KW-1185">Reference proteome</keyword>
<protein>
    <submittedName>
        <fullName evidence="2">Uncharacterized protein</fullName>
    </submittedName>
</protein>
<gene>
    <name evidence="2" type="ORF">DS843_25145</name>
</gene>
<dbReference type="AlphaFoldDB" id="A0A9W7NE86"/>
<feature type="compositionally biased region" description="Basic and acidic residues" evidence="1">
    <location>
        <begin position="463"/>
        <end position="473"/>
    </location>
</feature>
<feature type="compositionally biased region" description="Basic residues" evidence="1">
    <location>
        <begin position="600"/>
        <end position="609"/>
    </location>
</feature>
<comment type="caution">
    <text evidence="2">The sequence shown here is derived from an EMBL/GenBank/DDBJ whole genome shotgun (WGS) entry which is preliminary data.</text>
</comment>
<evidence type="ECO:0000313" key="3">
    <source>
        <dbReference type="Proteomes" id="UP000480854"/>
    </source>
</evidence>
<accession>A0A9W7NE86</accession>
<feature type="region of interest" description="Disordered" evidence="1">
    <location>
        <begin position="441"/>
        <end position="473"/>
    </location>
</feature>
<feature type="region of interest" description="Disordered" evidence="1">
    <location>
        <begin position="573"/>
        <end position="616"/>
    </location>
</feature>